<feature type="chain" id="PRO_5024403603" description="YD repeat-containing protein" evidence="1">
    <location>
        <begin position="24"/>
        <end position="255"/>
    </location>
</feature>
<comment type="caution">
    <text evidence="2">The sequence shown here is derived from an EMBL/GenBank/DDBJ whole genome shotgun (WGS) entry which is preliminary data.</text>
</comment>
<sequence length="255" mass="29449">MRTTDALSLVAGLALLSTTSVRAQSLNVEQERFPGAKRLKIQAFGRGPAGFWALYQFDNQGHATEEKRYRSRRHLSTTIYTYNRRHQVLRQATTFDINHPNTTHNIYNTYRYNADSSRVLLEVCYTDTDTLYIARFLEFDAANRPTKLTQAHGLGRAPASLTEITYATGQETNRRTDYEPEGATITTVTHQYNDRGHLIQETRSMSPKPAVTFWIDGQGDNQQYDYDYSPRGPWTKQYELIEGKKVLVEKRTFRY</sequence>
<evidence type="ECO:0000313" key="3">
    <source>
        <dbReference type="Proteomes" id="UP000305517"/>
    </source>
</evidence>
<gene>
    <name evidence="2" type="ORF">FDY95_03450</name>
</gene>
<name>A0A5R8WXG2_9BACT</name>
<evidence type="ECO:0000256" key="1">
    <source>
        <dbReference type="SAM" id="SignalP"/>
    </source>
</evidence>
<keyword evidence="1" id="KW-0732">Signal</keyword>
<dbReference type="Gene3D" id="2.180.10.10">
    <property type="entry name" value="RHS repeat-associated core"/>
    <property type="match status" value="1"/>
</dbReference>
<evidence type="ECO:0000313" key="2">
    <source>
        <dbReference type="EMBL" id="TLM97059.1"/>
    </source>
</evidence>
<proteinExistence type="predicted"/>
<dbReference type="AlphaFoldDB" id="A0A5R8WXG2"/>
<keyword evidence="3" id="KW-1185">Reference proteome</keyword>
<organism evidence="2 3">
    <name type="scientific">Hymenobacter jeollabukensis</name>
    <dbReference type="NCBI Taxonomy" id="2025313"/>
    <lineage>
        <taxon>Bacteria</taxon>
        <taxon>Pseudomonadati</taxon>
        <taxon>Bacteroidota</taxon>
        <taxon>Cytophagia</taxon>
        <taxon>Cytophagales</taxon>
        <taxon>Hymenobacteraceae</taxon>
        <taxon>Hymenobacter</taxon>
    </lineage>
</organism>
<protein>
    <recommendedName>
        <fullName evidence="4">YD repeat-containing protein</fullName>
    </recommendedName>
</protein>
<accession>A0A5R8WXG2</accession>
<feature type="signal peptide" evidence="1">
    <location>
        <begin position="1"/>
        <end position="23"/>
    </location>
</feature>
<dbReference type="RefSeq" id="WP_138075301.1">
    <property type="nucleotide sequence ID" value="NZ_VAJM01000001.1"/>
</dbReference>
<evidence type="ECO:0008006" key="4">
    <source>
        <dbReference type="Google" id="ProtNLM"/>
    </source>
</evidence>
<reference evidence="2 3" key="1">
    <citation type="submission" date="2019-05" db="EMBL/GenBank/DDBJ databases">
        <title>Hymenobacter edaphi sp. nov., isolated from abandoned arsenic-contaminated farmland soil.</title>
        <authorList>
            <person name="Nie L."/>
        </authorList>
    </citation>
    <scope>NUCLEOTIDE SEQUENCE [LARGE SCALE GENOMIC DNA]</scope>
    <source>
        <strain evidence="2 3">1-3-3-8</strain>
    </source>
</reference>
<dbReference type="Proteomes" id="UP000305517">
    <property type="component" value="Unassembled WGS sequence"/>
</dbReference>
<dbReference type="EMBL" id="VAJM01000001">
    <property type="protein sequence ID" value="TLM97059.1"/>
    <property type="molecule type" value="Genomic_DNA"/>
</dbReference>
<dbReference type="OrthoDB" id="882954at2"/>